<dbReference type="EMBL" id="VZRL01001197">
    <property type="protein sequence ID" value="NWV18502.1"/>
    <property type="molecule type" value="Genomic_DNA"/>
</dbReference>
<feature type="non-terminal residue" evidence="3">
    <location>
        <position position="1"/>
    </location>
</feature>
<name>A0A7K6CY17_9PASS</name>
<organism evidence="3 4">
    <name type="scientific">Origma solitaria</name>
    <dbReference type="NCBI Taxonomy" id="720586"/>
    <lineage>
        <taxon>Eukaryota</taxon>
        <taxon>Metazoa</taxon>
        <taxon>Chordata</taxon>
        <taxon>Craniata</taxon>
        <taxon>Vertebrata</taxon>
        <taxon>Euteleostomi</taxon>
        <taxon>Archelosauria</taxon>
        <taxon>Archosauria</taxon>
        <taxon>Dinosauria</taxon>
        <taxon>Saurischia</taxon>
        <taxon>Theropoda</taxon>
        <taxon>Coelurosauria</taxon>
        <taxon>Aves</taxon>
        <taxon>Neognathae</taxon>
        <taxon>Neoaves</taxon>
        <taxon>Telluraves</taxon>
        <taxon>Australaves</taxon>
        <taxon>Passeriformes</taxon>
        <taxon>Meliphagoidea</taxon>
        <taxon>Acanthizidae</taxon>
        <taxon>Origma</taxon>
    </lineage>
</organism>
<dbReference type="GO" id="GO:0005737">
    <property type="term" value="C:cytoplasm"/>
    <property type="evidence" value="ECO:0007669"/>
    <property type="project" value="TreeGrafter"/>
</dbReference>
<protein>
    <submittedName>
        <fullName evidence="3">PBDC1 protein</fullName>
    </submittedName>
</protein>
<reference evidence="3 4" key="1">
    <citation type="submission" date="2019-09" db="EMBL/GenBank/DDBJ databases">
        <title>Bird 10,000 Genomes (B10K) Project - Family phase.</title>
        <authorList>
            <person name="Zhang G."/>
        </authorList>
    </citation>
    <scope>NUCLEOTIDE SEQUENCE [LARGE SCALE GENOMIC DNA]</scope>
    <source>
        <strain evidence="3">B10K-DU-029-52</strain>
    </source>
</reference>
<dbReference type="InterPro" id="IPR008476">
    <property type="entry name" value="PBDC1_metazoa/fungi"/>
</dbReference>
<proteinExistence type="predicted"/>
<gene>
    <name evidence="3" type="primary">Pbdc1</name>
    <name evidence="3" type="ORF">ORISOL_R15238</name>
</gene>
<dbReference type="PANTHER" id="PTHR13410:SF9">
    <property type="entry name" value="PROTEIN PBDC1"/>
    <property type="match status" value="1"/>
</dbReference>
<dbReference type="OrthoDB" id="10248897at2759"/>
<feature type="non-terminal residue" evidence="3">
    <location>
        <position position="206"/>
    </location>
</feature>
<sequence>RGSCGGEEGPPRGDLSPGWIPALPDPCPAPQPRVELAWAMKAHQHAQVYFNVSRGAPRGTQLTPHLPMQLISSVDPKFLNLTKVDDRIYEEFRKTFRDLRIDVLDPEELKSEPAKEVSAGHGGIPPFSRDFGGAEGVFVPQKWRPFCLGFEGVVEDFNYGTLLRLDSRREYTEENTIFATRIQFFAIEIARNREGCNDEVYRSSRE</sequence>
<accession>A0A7K6CY17</accession>
<evidence type="ECO:0000256" key="1">
    <source>
        <dbReference type="SAM" id="MobiDB-lite"/>
    </source>
</evidence>
<keyword evidence="4" id="KW-1185">Reference proteome</keyword>
<comment type="caution">
    <text evidence="3">The sequence shown here is derived from an EMBL/GenBank/DDBJ whole genome shotgun (WGS) entry which is preliminary data.</text>
</comment>
<dbReference type="Gene3D" id="1.10.3560.10">
    <property type="entry name" value="yst0336 like domain"/>
    <property type="match status" value="2"/>
</dbReference>
<feature type="region of interest" description="Disordered" evidence="1">
    <location>
        <begin position="1"/>
        <end position="24"/>
    </location>
</feature>
<dbReference type="Pfam" id="PF04669">
    <property type="entry name" value="PBDC1"/>
    <property type="match status" value="2"/>
</dbReference>
<dbReference type="InterPro" id="IPR021148">
    <property type="entry name" value="Polysacc_synth_dom"/>
</dbReference>
<evidence type="ECO:0000259" key="2">
    <source>
        <dbReference type="Pfam" id="PF04669"/>
    </source>
</evidence>
<dbReference type="AlphaFoldDB" id="A0A7K6CY17"/>
<dbReference type="Proteomes" id="UP000571324">
    <property type="component" value="Unassembled WGS sequence"/>
</dbReference>
<evidence type="ECO:0000313" key="3">
    <source>
        <dbReference type="EMBL" id="NWV18502.1"/>
    </source>
</evidence>
<dbReference type="InterPro" id="IPR023139">
    <property type="entry name" value="PBDC1-like_dom_sf"/>
</dbReference>
<feature type="domain" description="Polysaccharide biosynthesis" evidence="2">
    <location>
        <begin position="141"/>
        <end position="201"/>
    </location>
</feature>
<feature type="domain" description="Polysaccharide biosynthesis" evidence="2">
    <location>
        <begin position="34"/>
        <end position="116"/>
    </location>
</feature>
<dbReference type="PANTHER" id="PTHR13410">
    <property type="entry name" value="PROTEIN PBDC1"/>
    <property type="match status" value="1"/>
</dbReference>
<evidence type="ECO:0000313" key="4">
    <source>
        <dbReference type="Proteomes" id="UP000571324"/>
    </source>
</evidence>